<sequence>MSFRLTCLLKIARKNPRWRRAGPCSVIVMLLSFSTGARAQQAHAQLSASSCIEGATVVPLLGGNGDSPIIPVKAGSSPAAMFVSPAFSHILVHDHDRIWFPQGPAQQVVAQDGNRVIAEHTEIDSLTIGAVSLPMVPALLLDGEAKHSADGLPVLGIIGRDILAHVEVLLDVPHRTLALFQWSRRKGCGETPAPIFTGDVYTVPMDSDAGIQVRIGPASARLRLDPDLAVSVLPRPDAHAAGVSDEILSHDPRVTARYVSIQAGARHRFPTVTIGAESLSGFDFVIEDSIRNGALGENFFEGVVALLDFPHGRFIFQPTDDRNDAPVLHLHFDQSRQGYTAVREQQGKPDHQ</sequence>
<feature type="chain" id="PRO_5046049741" evidence="1">
    <location>
        <begin position="40"/>
        <end position="352"/>
    </location>
</feature>
<evidence type="ECO:0000313" key="2">
    <source>
        <dbReference type="EMBL" id="NHN85081.1"/>
    </source>
</evidence>
<evidence type="ECO:0000313" key="3">
    <source>
        <dbReference type="Proteomes" id="UP000635278"/>
    </source>
</evidence>
<organism evidence="2 3">
    <name type="scientific">Acetobacter musti</name>
    <dbReference type="NCBI Taxonomy" id="864732"/>
    <lineage>
        <taxon>Bacteria</taxon>
        <taxon>Pseudomonadati</taxon>
        <taxon>Pseudomonadota</taxon>
        <taxon>Alphaproteobacteria</taxon>
        <taxon>Acetobacterales</taxon>
        <taxon>Acetobacteraceae</taxon>
        <taxon>Acetobacter</taxon>
    </lineage>
</organism>
<keyword evidence="3" id="KW-1185">Reference proteome</keyword>
<gene>
    <name evidence="2" type="ORF">GOB93_10570</name>
</gene>
<dbReference type="EMBL" id="WOTB01000012">
    <property type="protein sequence ID" value="NHN85081.1"/>
    <property type="molecule type" value="Genomic_DNA"/>
</dbReference>
<dbReference type="RefSeq" id="WP_173583469.1">
    <property type="nucleotide sequence ID" value="NZ_WOTB01000012.1"/>
</dbReference>
<reference evidence="2 3" key="1">
    <citation type="journal article" date="2020" name="Int. J. Syst. Evol. Microbiol.">
        <title>Novel acetic acid bacteria from cider fermentations: Acetobacter conturbans sp. nov. and Acetobacter fallax sp. nov.</title>
        <authorList>
            <person name="Sombolestani A.S."/>
            <person name="Cleenwerck I."/>
            <person name="Cnockaert M."/>
            <person name="Borremans W."/>
            <person name="Wieme A.D."/>
            <person name="De Vuyst L."/>
            <person name="Vandamme P."/>
        </authorList>
    </citation>
    <scope>NUCLEOTIDE SEQUENCE [LARGE SCALE GENOMIC DNA]</scope>
    <source>
        <strain evidence="2 3">LMG 30640</strain>
    </source>
</reference>
<evidence type="ECO:0000256" key="1">
    <source>
        <dbReference type="SAM" id="SignalP"/>
    </source>
</evidence>
<feature type="signal peptide" evidence="1">
    <location>
        <begin position="1"/>
        <end position="39"/>
    </location>
</feature>
<keyword evidence="1" id="KW-0732">Signal</keyword>
<protein>
    <submittedName>
        <fullName evidence="2">Uncharacterized protein</fullName>
    </submittedName>
</protein>
<dbReference type="Proteomes" id="UP000635278">
    <property type="component" value="Unassembled WGS sequence"/>
</dbReference>
<name>A0ABX0JNP6_9PROT</name>
<proteinExistence type="predicted"/>
<comment type="caution">
    <text evidence="2">The sequence shown here is derived from an EMBL/GenBank/DDBJ whole genome shotgun (WGS) entry which is preliminary data.</text>
</comment>
<accession>A0ABX0JNP6</accession>